<accession>A0A328P8Q5</accession>
<evidence type="ECO:0000313" key="4">
    <source>
        <dbReference type="Proteomes" id="UP000248926"/>
    </source>
</evidence>
<reference evidence="3 4" key="1">
    <citation type="journal article" date="2018" name="Genet. Mol. Biol.">
        <title>The genome sequence of Dyella jiangningensis FCAV SCS01 from a lignocellulose-decomposing microbial consortium metagenome reveals potential for biotechnological applications.</title>
        <authorList>
            <person name="Desiderato J.G."/>
            <person name="Alvarenga D.O."/>
            <person name="Constancio M.T.L."/>
            <person name="Alves L.M.C."/>
            <person name="Varani A.M."/>
        </authorList>
    </citation>
    <scope>NUCLEOTIDE SEQUENCE [LARGE SCALE GENOMIC DNA]</scope>
    <source>
        <strain evidence="3 4">FCAV SCS01</strain>
    </source>
</reference>
<evidence type="ECO:0000259" key="2">
    <source>
        <dbReference type="Pfam" id="PF00144"/>
    </source>
</evidence>
<dbReference type="OrthoDB" id="9799367at2"/>
<evidence type="ECO:0000313" key="3">
    <source>
        <dbReference type="EMBL" id="RAO78030.1"/>
    </source>
</evidence>
<sequence>MRCRDLCWMVLFAPAAMASSPAMDPALAGRIDADAQAVLQRTGTPGATLAVYRDGVPLYVHAYGLSDRERKTPAAASTRYEIGSITKQFTAAAILQLQEAGKLDIHATLATYLPDAPHAKEVTLIQLLSHTSGMPEYLDGDDVETWAVKPATFAQIMARIKDRPLDFPPGTRWSYSNSGYVLLGRVIEVASHESYEHYVRTHLLAKAGMGQTITVAEEARAPAMAKGYRHTNGKLEAAPTIHATVGWAAGNLVSTVADLERWNMALQGGKIVSPADYALMATPATGSTDYGLGLFVDTLDEQPRVGHTGGSFGFTTSNQYFPKQGIQIIAFTNVGDNPEPGQMLVSATFEALYPDIAAAARKPAAGENTATTEAVRKAFARLQGRGADLSMFDARLKAKMGDGLSERMARQLSPFGEPSSFIYKGQRPDKEKNRTWNDYRIEFGPGNSLPFGVELDAEGKVAGISVG</sequence>
<protein>
    <recommendedName>
        <fullName evidence="2">Beta-lactamase-related domain-containing protein</fullName>
    </recommendedName>
</protein>
<dbReference type="SUPFAM" id="SSF56601">
    <property type="entry name" value="beta-lactamase/transpeptidase-like"/>
    <property type="match status" value="1"/>
</dbReference>
<dbReference type="AlphaFoldDB" id="A0A328P8Q5"/>
<dbReference type="Pfam" id="PF00144">
    <property type="entry name" value="Beta-lactamase"/>
    <property type="match status" value="1"/>
</dbReference>
<gene>
    <name evidence="3" type="ORF">CA260_09435</name>
</gene>
<dbReference type="Proteomes" id="UP000248926">
    <property type="component" value="Unassembled WGS sequence"/>
</dbReference>
<dbReference type="RefSeq" id="WP_111982478.1">
    <property type="nucleotide sequence ID" value="NZ_NFZS01000001.1"/>
</dbReference>
<dbReference type="PANTHER" id="PTHR46825:SF9">
    <property type="entry name" value="BETA-LACTAMASE-RELATED DOMAIN-CONTAINING PROTEIN"/>
    <property type="match status" value="1"/>
</dbReference>
<feature type="signal peptide" evidence="1">
    <location>
        <begin position="1"/>
        <end position="18"/>
    </location>
</feature>
<dbReference type="InterPro" id="IPR012338">
    <property type="entry name" value="Beta-lactam/transpept-like"/>
</dbReference>
<evidence type="ECO:0000256" key="1">
    <source>
        <dbReference type="SAM" id="SignalP"/>
    </source>
</evidence>
<comment type="caution">
    <text evidence="3">The sequence shown here is derived from an EMBL/GenBank/DDBJ whole genome shotgun (WGS) entry which is preliminary data.</text>
</comment>
<name>A0A328P8Q5_9GAMM</name>
<dbReference type="InterPro" id="IPR001466">
    <property type="entry name" value="Beta-lactam-related"/>
</dbReference>
<feature type="chain" id="PRO_5016416955" description="Beta-lactamase-related domain-containing protein" evidence="1">
    <location>
        <begin position="19"/>
        <end position="467"/>
    </location>
</feature>
<dbReference type="InterPro" id="IPR050491">
    <property type="entry name" value="AmpC-like"/>
</dbReference>
<keyword evidence="1" id="KW-0732">Signal</keyword>
<organism evidence="3 4">
    <name type="scientific">Dyella jiangningensis</name>
    <dbReference type="NCBI Taxonomy" id="1379159"/>
    <lineage>
        <taxon>Bacteria</taxon>
        <taxon>Pseudomonadati</taxon>
        <taxon>Pseudomonadota</taxon>
        <taxon>Gammaproteobacteria</taxon>
        <taxon>Lysobacterales</taxon>
        <taxon>Rhodanobacteraceae</taxon>
        <taxon>Dyella</taxon>
    </lineage>
</organism>
<keyword evidence="4" id="KW-1185">Reference proteome</keyword>
<dbReference type="EMBL" id="NFZS01000001">
    <property type="protein sequence ID" value="RAO78030.1"/>
    <property type="molecule type" value="Genomic_DNA"/>
</dbReference>
<dbReference type="Gene3D" id="3.40.710.10">
    <property type="entry name" value="DD-peptidase/beta-lactamase superfamily"/>
    <property type="match status" value="1"/>
</dbReference>
<proteinExistence type="predicted"/>
<feature type="domain" description="Beta-lactamase-related" evidence="2">
    <location>
        <begin position="33"/>
        <end position="343"/>
    </location>
</feature>
<dbReference type="PANTHER" id="PTHR46825">
    <property type="entry name" value="D-ALANYL-D-ALANINE-CARBOXYPEPTIDASE/ENDOPEPTIDASE AMPH"/>
    <property type="match status" value="1"/>
</dbReference>